<feature type="region of interest" description="Disordered" evidence="1">
    <location>
        <begin position="60"/>
        <end position="119"/>
    </location>
</feature>
<protein>
    <submittedName>
        <fullName evidence="2">Uncharacterized protein</fullName>
    </submittedName>
</protein>
<evidence type="ECO:0000313" key="2">
    <source>
        <dbReference type="EMBL" id="GFH34304.1"/>
    </source>
</evidence>
<dbReference type="Proteomes" id="UP000484988">
    <property type="component" value="Unassembled WGS sequence"/>
</dbReference>
<proteinExistence type="predicted"/>
<organism evidence="2 3">
    <name type="scientific">Streptomyces pacificus</name>
    <dbReference type="NCBI Taxonomy" id="2705029"/>
    <lineage>
        <taxon>Bacteria</taxon>
        <taxon>Bacillati</taxon>
        <taxon>Actinomycetota</taxon>
        <taxon>Actinomycetes</taxon>
        <taxon>Kitasatosporales</taxon>
        <taxon>Streptomycetaceae</taxon>
        <taxon>Streptomyces</taxon>
    </lineage>
</organism>
<name>A0A6A0AQZ5_9ACTN</name>
<dbReference type="EMBL" id="BLLG01000001">
    <property type="protein sequence ID" value="GFH34304.1"/>
    <property type="molecule type" value="Genomic_DNA"/>
</dbReference>
<sequence length="119" mass="12884">MSGLTIPPEVIPLHLPELRAWVEANGLDPHDLPMCHPIRVEEGEGGAVIRYRAFVRDADGRKQVDPGNPDEVWTEERTVPCAVPPPRLGGSATSAPEQRGGAGRERVGRGRGSRGQAHR</sequence>
<reference evidence="2 3" key="1">
    <citation type="submission" date="2020-02" db="EMBL/GenBank/DDBJ databases">
        <title>Whole Genome Shotgun Sequence of Streptomyces sp. strain CWH03.</title>
        <authorList>
            <person name="Dohra H."/>
            <person name="Kodani S."/>
            <person name="Yamamura H."/>
        </authorList>
    </citation>
    <scope>NUCLEOTIDE SEQUENCE [LARGE SCALE GENOMIC DNA]</scope>
    <source>
        <strain evidence="2 3">CWH03</strain>
    </source>
</reference>
<keyword evidence="3" id="KW-1185">Reference proteome</keyword>
<accession>A0A6A0AQZ5</accession>
<dbReference type="AlphaFoldDB" id="A0A6A0AQZ5"/>
<comment type="caution">
    <text evidence="2">The sequence shown here is derived from an EMBL/GenBank/DDBJ whole genome shotgun (WGS) entry which is preliminary data.</text>
</comment>
<feature type="compositionally biased region" description="Basic residues" evidence="1">
    <location>
        <begin position="109"/>
        <end position="119"/>
    </location>
</feature>
<evidence type="ECO:0000313" key="3">
    <source>
        <dbReference type="Proteomes" id="UP000484988"/>
    </source>
</evidence>
<evidence type="ECO:0000256" key="1">
    <source>
        <dbReference type="SAM" id="MobiDB-lite"/>
    </source>
</evidence>
<gene>
    <name evidence="2" type="ORF">SCWH03_05180</name>
</gene>